<evidence type="ECO:0000256" key="2">
    <source>
        <dbReference type="ARBA" id="ARBA00023163"/>
    </source>
</evidence>
<evidence type="ECO:0000313" key="4">
    <source>
        <dbReference type="EMBL" id="SAY45821.1"/>
    </source>
</evidence>
<name>A0A1C3HL90_SERMA</name>
<dbReference type="AlphaFoldDB" id="A0A1C3HL90"/>
<dbReference type="PANTHER" id="PTHR43130">
    <property type="entry name" value="ARAC-FAMILY TRANSCRIPTIONAL REGULATOR"/>
    <property type="match status" value="1"/>
</dbReference>
<evidence type="ECO:0000259" key="3">
    <source>
        <dbReference type="PROSITE" id="PS01124"/>
    </source>
</evidence>
<dbReference type="Gene3D" id="1.10.10.60">
    <property type="entry name" value="Homeodomain-like"/>
    <property type="match status" value="1"/>
</dbReference>
<proteinExistence type="predicted"/>
<sequence>MSQAIYFLLLPNVLSLDVSGPAETLRLAGQFSLRYLSPSPQIICSIGMTLSGLQPLPERLEDGAILVLPGVGDSQRYFAGEEAEQARRWLATLRPDLQRQRITLVCICSGALLAAQAGLLDGYQCTTHHDVIERIRRQAPAAQVKENRIFVEDRGVYTSAGITTGIDLALHLVHRHCGSGRARDVARDMVVYFRRAGDDPQLSPWLRYRNHLHPAVHRAQDVMAAEPEADWSVPQVAEKAHVSSRHLARLFRSHVGISVREYHEQLRLAVAQQRLQQGYGLEKAALAAGFSSGRQLRRAQQRQRSPL</sequence>
<organism evidence="4">
    <name type="scientific">Serratia marcescens</name>
    <dbReference type="NCBI Taxonomy" id="615"/>
    <lineage>
        <taxon>Bacteria</taxon>
        <taxon>Pseudomonadati</taxon>
        <taxon>Pseudomonadota</taxon>
        <taxon>Gammaproteobacteria</taxon>
        <taxon>Enterobacterales</taxon>
        <taxon>Yersiniaceae</taxon>
        <taxon>Serratia</taxon>
    </lineage>
</organism>
<dbReference type="Gene3D" id="3.40.50.880">
    <property type="match status" value="1"/>
</dbReference>
<dbReference type="SUPFAM" id="SSF46689">
    <property type="entry name" value="Homeodomain-like"/>
    <property type="match status" value="1"/>
</dbReference>
<dbReference type="EMBL" id="LT575490">
    <property type="protein sequence ID" value="SAY45821.1"/>
    <property type="molecule type" value="Genomic_DNA"/>
</dbReference>
<evidence type="ECO:0000256" key="1">
    <source>
        <dbReference type="ARBA" id="ARBA00023015"/>
    </source>
</evidence>
<reference evidence="4" key="1">
    <citation type="submission" date="2016-05" db="EMBL/GenBank/DDBJ databases">
        <authorList>
            <person name="Cock P.J.A."/>
            <person name="Cock P.J.A."/>
        </authorList>
    </citation>
    <scope>NUCLEOTIDE SEQUENCE</scope>
    <source>
        <strain evidence="4">PWN146_assembly</strain>
    </source>
</reference>
<dbReference type="PANTHER" id="PTHR43130:SF3">
    <property type="entry name" value="HTH-TYPE TRANSCRIPTIONAL REGULATOR RV1931C"/>
    <property type="match status" value="1"/>
</dbReference>
<feature type="domain" description="HTH araC/xylS-type" evidence="3">
    <location>
        <begin position="217"/>
        <end position="307"/>
    </location>
</feature>
<dbReference type="Pfam" id="PF01965">
    <property type="entry name" value="DJ-1_PfpI"/>
    <property type="match status" value="1"/>
</dbReference>
<dbReference type="GO" id="GO:0003700">
    <property type="term" value="F:DNA-binding transcription factor activity"/>
    <property type="evidence" value="ECO:0007669"/>
    <property type="project" value="InterPro"/>
</dbReference>
<dbReference type="InterPro" id="IPR002818">
    <property type="entry name" value="DJ-1/PfpI"/>
</dbReference>
<dbReference type="InterPro" id="IPR052158">
    <property type="entry name" value="INH-QAR"/>
</dbReference>
<dbReference type="InterPro" id="IPR029062">
    <property type="entry name" value="Class_I_gatase-like"/>
</dbReference>
<dbReference type="InterPro" id="IPR018060">
    <property type="entry name" value="HTH_AraC"/>
</dbReference>
<protein>
    <submittedName>
        <fullName evidence="4">HTH-type transcriptional regulator CdhR</fullName>
    </submittedName>
</protein>
<keyword evidence="2" id="KW-0804">Transcription</keyword>
<dbReference type="PROSITE" id="PS01124">
    <property type="entry name" value="HTH_ARAC_FAMILY_2"/>
    <property type="match status" value="1"/>
</dbReference>
<dbReference type="SMART" id="SM00342">
    <property type="entry name" value="HTH_ARAC"/>
    <property type="match status" value="1"/>
</dbReference>
<dbReference type="Pfam" id="PF12833">
    <property type="entry name" value="HTH_18"/>
    <property type="match status" value="1"/>
</dbReference>
<dbReference type="InterPro" id="IPR009057">
    <property type="entry name" value="Homeodomain-like_sf"/>
</dbReference>
<dbReference type="GO" id="GO:0043565">
    <property type="term" value="F:sequence-specific DNA binding"/>
    <property type="evidence" value="ECO:0007669"/>
    <property type="project" value="InterPro"/>
</dbReference>
<dbReference type="SUPFAM" id="SSF52317">
    <property type="entry name" value="Class I glutamine amidotransferase-like"/>
    <property type="match status" value="1"/>
</dbReference>
<keyword evidence="1" id="KW-0805">Transcription regulation</keyword>
<accession>A0A1C3HL90</accession>
<gene>
    <name evidence="4" type="primary">cdhR_3</name>
    <name evidence="4" type="ORF">PWN146_04561</name>
</gene>